<proteinExistence type="predicted"/>
<sequence>MDKTSFIRLLSLSLIEDHPVFRNESQHQQAPVIVQLGAALDRLGHDGLIDGTFVKLSQRPCNDGETYFDRKHNYSLNVQKDGRQCLPATSTYLEILGMLRYDIWCLHSRVVLMIETNKILTNVYLMLV</sequence>
<dbReference type="EMBL" id="JBJQOH010000002">
    <property type="protein sequence ID" value="KAL3696227.1"/>
    <property type="molecule type" value="Genomic_DNA"/>
</dbReference>
<accession>A0ABD3HXM2</accession>
<comment type="caution">
    <text evidence="1">The sequence shown here is derived from an EMBL/GenBank/DDBJ whole genome shotgun (WGS) entry which is preliminary data.</text>
</comment>
<protein>
    <submittedName>
        <fullName evidence="1">Uncharacterized protein</fullName>
    </submittedName>
</protein>
<dbReference type="Proteomes" id="UP001633002">
    <property type="component" value="Unassembled WGS sequence"/>
</dbReference>
<dbReference type="AlphaFoldDB" id="A0ABD3HXM2"/>
<organism evidence="1 2">
    <name type="scientific">Riccia sorocarpa</name>
    <dbReference type="NCBI Taxonomy" id="122646"/>
    <lineage>
        <taxon>Eukaryota</taxon>
        <taxon>Viridiplantae</taxon>
        <taxon>Streptophyta</taxon>
        <taxon>Embryophyta</taxon>
        <taxon>Marchantiophyta</taxon>
        <taxon>Marchantiopsida</taxon>
        <taxon>Marchantiidae</taxon>
        <taxon>Marchantiales</taxon>
        <taxon>Ricciaceae</taxon>
        <taxon>Riccia</taxon>
    </lineage>
</organism>
<evidence type="ECO:0000313" key="2">
    <source>
        <dbReference type="Proteomes" id="UP001633002"/>
    </source>
</evidence>
<evidence type="ECO:0000313" key="1">
    <source>
        <dbReference type="EMBL" id="KAL3696227.1"/>
    </source>
</evidence>
<gene>
    <name evidence="1" type="ORF">R1sor_010303</name>
</gene>
<keyword evidence="2" id="KW-1185">Reference proteome</keyword>
<reference evidence="1 2" key="1">
    <citation type="submission" date="2024-09" db="EMBL/GenBank/DDBJ databases">
        <title>Chromosome-scale assembly of Riccia sorocarpa.</title>
        <authorList>
            <person name="Paukszto L."/>
        </authorList>
    </citation>
    <scope>NUCLEOTIDE SEQUENCE [LARGE SCALE GENOMIC DNA]</scope>
    <source>
        <strain evidence="1">LP-2024</strain>
        <tissue evidence="1">Aerial parts of the thallus</tissue>
    </source>
</reference>
<name>A0ABD3HXM2_9MARC</name>